<evidence type="ECO:0000313" key="1">
    <source>
        <dbReference type="EMBL" id="AKJ15363.1"/>
    </source>
</evidence>
<protein>
    <submittedName>
        <fullName evidence="1">Uncharacterized protein</fullName>
    </submittedName>
</protein>
<proteinExistence type="predicted"/>
<gene>
    <name evidence="1" type="ORF">ABB07_36475</name>
</gene>
<dbReference type="Proteomes" id="UP000035366">
    <property type="component" value="Chromosome"/>
</dbReference>
<reference evidence="1 2" key="1">
    <citation type="journal article" date="2015" name="ISME J.">
        <title>Draft Genome Sequence of Streptomyces incarnatus NRRL8089, which Produces the Nucleoside Antibiotic Sinefungin.</title>
        <authorList>
            <person name="Oshima K."/>
            <person name="Hattori M."/>
            <person name="Shimizu H."/>
            <person name="Fukuda K."/>
            <person name="Nemoto M."/>
            <person name="Inagaki K."/>
            <person name="Tamura T."/>
        </authorList>
    </citation>
    <scope>NUCLEOTIDE SEQUENCE [LARGE SCALE GENOMIC DNA]</scope>
    <source>
        <strain evidence="1 2">NRRL 8089</strain>
    </source>
</reference>
<name>A0ABM5TWA5_9ACTN</name>
<dbReference type="EMBL" id="CP011497">
    <property type="protein sequence ID" value="AKJ15363.1"/>
    <property type="molecule type" value="Genomic_DNA"/>
</dbReference>
<organism evidence="1 2">
    <name type="scientific">Streptomyces incarnatus</name>
    <dbReference type="NCBI Taxonomy" id="665007"/>
    <lineage>
        <taxon>Bacteria</taxon>
        <taxon>Bacillati</taxon>
        <taxon>Actinomycetota</taxon>
        <taxon>Actinomycetes</taxon>
        <taxon>Kitasatosporales</taxon>
        <taxon>Streptomycetaceae</taxon>
        <taxon>Streptomyces</taxon>
    </lineage>
</organism>
<keyword evidence="2" id="KW-1185">Reference proteome</keyword>
<evidence type="ECO:0000313" key="2">
    <source>
        <dbReference type="Proteomes" id="UP000035366"/>
    </source>
</evidence>
<sequence>MRQRLGNGGGLVLPAVDPLEGGRVTVAGTDVEARARALLAGGAERGGGDALLTGLGDAIDSMGGAFTMHCTALVLTGVRVR</sequence>
<accession>A0ABM5TWA5</accession>